<dbReference type="RefSeq" id="WP_055454466.1">
    <property type="nucleotide sequence ID" value="NZ_CYHE01000002.1"/>
</dbReference>
<keyword evidence="1" id="KW-1133">Transmembrane helix</keyword>
<name>A0A0K6HPV5_9HYPH</name>
<sequence length="202" mass="22281">MRGTLERLQANWVYGGFLAGLVLLAMTSVFTKTWPFPEKLVYLSLPFYMLHQLEEHDADRFRRFVNYVIGGGHDVLTARAVFIINVAGVWGAVALSLWLMRSIAPGWGLIAVYLLLINAALHVAQGLVLRLYNPGLATAVALFFPLGVYAIYGLWPLTTPLQHGVSILLVLALHGAIALRVRQRLQRLEAAAASSNDFPSQT</sequence>
<reference evidence="3" key="1">
    <citation type="submission" date="2015-08" db="EMBL/GenBank/DDBJ databases">
        <authorList>
            <person name="Varghese N."/>
        </authorList>
    </citation>
    <scope>NUCLEOTIDE SEQUENCE [LARGE SCALE GENOMIC DNA]</scope>
    <source>
        <strain evidence="3">DSM 23407</strain>
    </source>
</reference>
<evidence type="ECO:0000313" key="3">
    <source>
        <dbReference type="Proteomes" id="UP000183900"/>
    </source>
</evidence>
<keyword evidence="1" id="KW-0472">Membrane</keyword>
<feature type="transmembrane region" description="Helical" evidence="1">
    <location>
        <begin position="12"/>
        <end position="30"/>
    </location>
</feature>
<feature type="transmembrane region" description="Helical" evidence="1">
    <location>
        <begin position="136"/>
        <end position="155"/>
    </location>
</feature>
<organism evidence="2 3">
    <name type="scientific">Pannonibacter indicus</name>
    <dbReference type="NCBI Taxonomy" id="466044"/>
    <lineage>
        <taxon>Bacteria</taxon>
        <taxon>Pseudomonadati</taxon>
        <taxon>Pseudomonadota</taxon>
        <taxon>Alphaproteobacteria</taxon>
        <taxon>Hyphomicrobiales</taxon>
        <taxon>Stappiaceae</taxon>
        <taxon>Pannonibacter</taxon>
    </lineage>
</organism>
<feature type="transmembrane region" description="Helical" evidence="1">
    <location>
        <begin position="80"/>
        <end position="100"/>
    </location>
</feature>
<dbReference type="EMBL" id="CYHE01000002">
    <property type="protein sequence ID" value="CUA92866.1"/>
    <property type="molecule type" value="Genomic_DNA"/>
</dbReference>
<feature type="transmembrane region" description="Helical" evidence="1">
    <location>
        <begin position="106"/>
        <end position="124"/>
    </location>
</feature>
<evidence type="ECO:0000313" key="2">
    <source>
        <dbReference type="EMBL" id="CUA92866.1"/>
    </source>
</evidence>
<dbReference type="Pfam" id="PF13787">
    <property type="entry name" value="HXXEE"/>
    <property type="match status" value="1"/>
</dbReference>
<protein>
    <recommendedName>
        <fullName evidence="4">HXXEE domain-containing protein</fullName>
    </recommendedName>
</protein>
<evidence type="ECO:0000256" key="1">
    <source>
        <dbReference type="SAM" id="Phobius"/>
    </source>
</evidence>
<accession>A0A0K6HPV5</accession>
<keyword evidence="1" id="KW-0812">Transmembrane</keyword>
<dbReference type="InterPro" id="IPR025671">
    <property type="entry name" value="HXXEE"/>
</dbReference>
<gene>
    <name evidence="2" type="ORF">Ga0061067_102167</name>
</gene>
<dbReference type="AlphaFoldDB" id="A0A0K6HPV5"/>
<evidence type="ECO:0008006" key="4">
    <source>
        <dbReference type="Google" id="ProtNLM"/>
    </source>
</evidence>
<keyword evidence="3" id="KW-1185">Reference proteome</keyword>
<proteinExistence type="predicted"/>
<feature type="transmembrane region" description="Helical" evidence="1">
    <location>
        <begin position="161"/>
        <end position="179"/>
    </location>
</feature>
<dbReference type="Proteomes" id="UP000183900">
    <property type="component" value="Unassembled WGS sequence"/>
</dbReference>
<dbReference type="OrthoDB" id="285799at2"/>